<evidence type="ECO:0000313" key="2">
    <source>
        <dbReference type="EMBL" id="TGX39283.1"/>
    </source>
</evidence>
<protein>
    <submittedName>
        <fullName evidence="2">MerC domain-containing protein</fullName>
    </submittedName>
</protein>
<dbReference type="Proteomes" id="UP000309848">
    <property type="component" value="Unassembled WGS sequence"/>
</dbReference>
<evidence type="ECO:0000256" key="1">
    <source>
        <dbReference type="SAM" id="Phobius"/>
    </source>
</evidence>
<dbReference type="AlphaFoldDB" id="A0A4S1WA36"/>
<dbReference type="GO" id="GO:0016020">
    <property type="term" value="C:membrane"/>
    <property type="evidence" value="ECO:0007669"/>
    <property type="project" value="InterPro"/>
</dbReference>
<accession>A0A4S1WA36</accession>
<feature type="transmembrane region" description="Helical" evidence="1">
    <location>
        <begin position="109"/>
        <end position="126"/>
    </location>
</feature>
<gene>
    <name evidence="2" type="ORF">E5A74_17360</name>
</gene>
<dbReference type="OrthoDB" id="6078385at2"/>
<keyword evidence="1" id="KW-1133">Transmembrane helix</keyword>
<keyword evidence="1" id="KW-0812">Transmembrane</keyword>
<dbReference type="InterPro" id="IPR004891">
    <property type="entry name" value="Mercury-R_MerC"/>
</dbReference>
<evidence type="ECO:0000313" key="3">
    <source>
        <dbReference type="Proteomes" id="UP000309848"/>
    </source>
</evidence>
<name>A0A4S1WA36_9SPHN</name>
<feature type="transmembrane region" description="Helical" evidence="1">
    <location>
        <begin position="21"/>
        <end position="46"/>
    </location>
</feature>
<feature type="transmembrane region" description="Helical" evidence="1">
    <location>
        <begin position="52"/>
        <end position="74"/>
    </location>
</feature>
<reference evidence="2 3" key="1">
    <citation type="submission" date="2019-04" db="EMBL/GenBank/DDBJ databases">
        <title>Sphingomonas psychrotolerans sp. nov., isolated from soil in the Tianshan Mountains, Xinjiang, China.</title>
        <authorList>
            <person name="Luo Y."/>
            <person name="Sheng H."/>
        </authorList>
    </citation>
    <scope>NUCLEOTIDE SEQUENCE [LARGE SCALE GENOMIC DNA]</scope>
    <source>
        <strain evidence="2 3">KIS18-15</strain>
    </source>
</reference>
<keyword evidence="3" id="KW-1185">Reference proteome</keyword>
<dbReference type="EMBL" id="SRXU01000008">
    <property type="protein sequence ID" value="TGX39283.1"/>
    <property type="molecule type" value="Genomic_DNA"/>
</dbReference>
<dbReference type="Pfam" id="PF03203">
    <property type="entry name" value="MerC"/>
    <property type="match status" value="1"/>
</dbReference>
<keyword evidence="1" id="KW-0472">Membrane</keyword>
<proteinExistence type="predicted"/>
<feature type="transmembrane region" description="Helical" evidence="1">
    <location>
        <begin position="81"/>
        <end position="103"/>
    </location>
</feature>
<sequence length="131" mass="13605">MTRMPVSLPLVRFWGGIDARFDRIAMGLSGLCLVHCVATTVLLTVLSSAGALLHPAIHEVGLTLAIGFGIIALGKGVLSHGYMAPAVVGAFGIGIMAGALSLPHGGFEIFWTLIGVSLVALGHDLNRRATY</sequence>
<dbReference type="GO" id="GO:0015097">
    <property type="term" value="F:mercury ion transmembrane transporter activity"/>
    <property type="evidence" value="ECO:0007669"/>
    <property type="project" value="InterPro"/>
</dbReference>
<comment type="caution">
    <text evidence="2">The sequence shown here is derived from an EMBL/GenBank/DDBJ whole genome shotgun (WGS) entry which is preliminary data.</text>
</comment>
<organism evidence="2 3">
    <name type="scientific">Sphingomonas naasensis</name>
    <dbReference type="NCBI Taxonomy" id="1344951"/>
    <lineage>
        <taxon>Bacteria</taxon>
        <taxon>Pseudomonadati</taxon>
        <taxon>Pseudomonadota</taxon>
        <taxon>Alphaproteobacteria</taxon>
        <taxon>Sphingomonadales</taxon>
        <taxon>Sphingomonadaceae</taxon>
        <taxon>Sphingomonas</taxon>
    </lineage>
</organism>